<protein>
    <submittedName>
        <fullName evidence="1">Uncharacterized protein</fullName>
    </submittedName>
</protein>
<organism evidence="1">
    <name type="scientific">marine metagenome</name>
    <dbReference type="NCBI Taxonomy" id="408172"/>
    <lineage>
        <taxon>unclassified sequences</taxon>
        <taxon>metagenomes</taxon>
        <taxon>ecological metagenomes</taxon>
    </lineage>
</organism>
<accession>A0A381QDF7</accession>
<name>A0A381QDF7_9ZZZZ</name>
<feature type="non-terminal residue" evidence="1">
    <location>
        <position position="44"/>
    </location>
</feature>
<proteinExistence type="predicted"/>
<gene>
    <name evidence="1" type="ORF">METZ01_LOCUS29768</name>
</gene>
<dbReference type="AlphaFoldDB" id="A0A381QDF7"/>
<sequence>MDVKSRALADEVLQTIPLVTRKVAADIRKAGPHMKLAHIGLLTM</sequence>
<dbReference type="EMBL" id="UINC01001295">
    <property type="protein sequence ID" value="SUZ76914.1"/>
    <property type="molecule type" value="Genomic_DNA"/>
</dbReference>
<reference evidence="1" key="1">
    <citation type="submission" date="2018-05" db="EMBL/GenBank/DDBJ databases">
        <authorList>
            <person name="Lanie J.A."/>
            <person name="Ng W.-L."/>
            <person name="Kazmierczak K.M."/>
            <person name="Andrzejewski T.M."/>
            <person name="Davidsen T.M."/>
            <person name="Wayne K.J."/>
            <person name="Tettelin H."/>
            <person name="Glass J.I."/>
            <person name="Rusch D."/>
            <person name="Podicherti R."/>
            <person name="Tsui H.-C.T."/>
            <person name="Winkler M.E."/>
        </authorList>
    </citation>
    <scope>NUCLEOTIDE SEQUENCE</scope>
</reference>
<feature type="non-terminal residue" evidence="1">
    <location>
        <position position="1"/>
    </location>
</feature>
<evidence type="ECO:0000313" key="1">
    <source>
        <dbReference type="EMBL" id="SUZ76914.1"/>
    </source>
</evidence>